<dbReference type="InterPro" id="IPR005119">
    <property type="entry name" value="LysR_subst-bd"/>
</dbReference>
<dbReference type="Gene3D" id="3.40.190.10">
    <property type="entry name" value="Periplasmic binding protein-like II"/>
    <property type="match status" value="2"/>
</dbReference>
<evidence type="ECO:0000256" key="4">
    <source>
        <dbReference type="ARBA" id="ARBA00023163"/>
    </source>
</evidence>
<sequence length="320" mass="36586">MSPSRKLTKSLLHQLDLNLLKVFIVLAEEQKTVLAAKRLNMTQPAVSRALSRLRQHFNDELFVRTRHGLKPTRKGQLLADNLPRIIDELSIVLEGLDDFDAGSHAAHIRIAINNFFGVSLPAKFYLKINKLAPNMVFSIENWGPTTLNRLVNGDIDLGINYSLNNVPKEISRRYLANDHFQIFAREGHPLTEKIVTVQDIASFPIVSAIVPDWNEKKPRIIQLDQSQTLGFNVAFRSESIASLLEITATSDVLFPTSMYLLQNHHPRLSKLTLAESIVETLVSESQEIELYMHYRNRSNPMFKWLLSIINELFEYDFPQD</sequence>
<comment type="caution">
    <text evidence="6">The sequence shown here is derived from an EMBL/GenBank/DDBJ whole genome shotgun (WGS) entry which is preliminary data.</text>
</comment>
<dbReference type="SUPFAM" id="SSF46785">
    <property type="entry name" value="Winged helix' DNA-binding domain"/>
    <property type="match status" value="1"/>
</dbReference>
<dbReference type="GO" id="GO:0003700">
    <property type="term" value="F:DNA-binding transcription factor activity"/>
    <property type="evidence" value="ECO:0007669"/>
    <property type="project" value="InterPro"/>
</dbReference>
<evidence type="ECO:0000256" key="1">
    <source>
        <dbReference type="ARBA" id="ARBA00009437"/>
    </source>
</evidence>
<dbReference type="PROSITE" id="PS50931">
    <property type="entry name" value="HTH_LYSR"/>
    <property type="match status" value="1"/>
</dbReference>
<proteinExistence type="inferred from homology"/>
<dbReference type="InterPro" id="IPR000847">
    <property type="entry name" value="LysR_HTH_N"/>
</dbReference>
<dbReference type="Pfam" id="PF00126">
    <property type="entry name" value="HTH_1"/>
    <property type="match status" value="1"/>
</dbReference>
<reference evidence="6 7" key="1">
    <citation type="submission" date="2020-04" db="EMBL/GenBank/DDBJ databases">
        <title>Whole-genome sequencing of Vibrio spp. from China reveals different genetic environments of blaCTX-M-14 among diverse lineages.</title>
        <authorList>
            <person name="Zheng Z."/>
            <person name="Ye L."/>
            <person name="Chen S."/>
        </authorList>
    </citation>
    <scope>NUCLEOTIDE SEQUENCE [LARGE SCALE GENOMIC DNA]</scope>
    <source>
        <strain evidence="6 7">Vb0574</strain>
    </source>
</reference>
<dbReference type="AlphaFoldDB" id="A0A7Y0S3B7"/>
<dbReference type="EMBL" id="JABCLD010001111">
    <property type="protein sequence ID" value="NMU25605.1"/>
    <property type="molecule type" value="Genomic_DNA"/>
</dbReference>
<dbReference type="InterPro" id="IPR036390">
    <property type="entry name" value="WH_DNA-bd_sf"/>
</dbReference>
<evidence type="ECO:0000259" key="5">
    <source>
        <dbReference type="PROSITE" id="PS50931"/>
    </source>
</evidence>
<dbReference type="InterPro" id="IPR036388">
    <property type="entry name" value="WH-like_DNA-bd_sf"/>
</dbReference>
<dbReference type="RefSeq" id="WP_069485689.1">
    <property type="nucleotide sequence ID" value="NZ_JAPXUQ010000001.1"/>
</dbReference>
<protein>
    <submittedName>
        <fullName evidence="6">LysR family transcriptional regulator</fullName>
    </submittedName>
</protein>
<dbReference type="PRINTS" id="PR00039">
    <property type="entry name" value="HTHLYSR"/>
</dbReference>
<dbReference type="Proteomes" id="UP000555836">
    <property type="component" value="Unassembled WGS sequence"/>
</dbReference>
<comment type="similarity">
    <text evidence="1">Belongs to the LysR transcriptional regulatory family.</text>
</comment>
<dbReference type="PANTHER" id="PTHR30118:SF15">
    <property type="entry name" value="TRANSCRIPTIONAL REGULATORY PROTEIN"/>
    <property type="match status" value="1"/>
</dbReference>
<name>A0A7Y0S3B7_VIBPH</name>
<keyword evidence="4" id="KW-0804">Transcription</keyword>
<evidence type="ECO:0000256" key="2">
    <source>
        <dbReference type="ARBA" id="ARBA00023015"/>
    </source>
</evidence>
<dbReference type="Gene3D" id="1.10.10.10">
    <property type="entry name" value="Winged helix-like DNA-binding domain superfamily/Winged helix DNA-binding domain"/>
    <property type="match status" value="1"/>
</dbReference>
<accession>A0A7Y0S3B7</accession>
<dbReference type="InterPro" id="IPR050389">
    <property type="entry name" value="LysR-type_TF"/>
</dbReference>
<evidence type="ECO:0000313" key="6">
    <source>
        <dbReference type="EMBL" id="NMU25605.1"/>
    </source>
</evidence>
<evidence type="ECO:0000313" key="7">
    <source>
        <dbReference type="Proteomes" id="UP000555836"/>
    </source>
</evidence>
<dbReference type="SUPFAM" id="SSF53850">
    <property type="entry name" value="Periplasmic binding protein-like II"/>
    <property type="match status" value="1"/>
</dbReference>
<gene>
    <name evidence="6" type="ORF">HKB21_08215</name>
</gene>
<feature type="domain" description="HTH lysR-type" evidence="5">
    <location>
        <begin position="15"/>
        <end position="72"/>
    </location>
</feature>
<dbReference type="GO" id="GO:0003677">
    <property type="term" value="F:DNA binding"/>
    <property type="evidence" value="ECO:0007669"/>
    <property type="project" value="UniProtKB-KW"/>
</dbReference>
<evidence type="ECO:0000256" key="3">
    <source>
        <dbReference type="ARBA" id="ARBA00023125"/>
    </source>
</evidence>
<keyword evidence="2" id="KW-0805">Transcription regulation</keyword>
<organism evidence="6 7">
    <name type="scientific">Vibrio parahaemolyticus</name>
    <dbReference type="NCBI Taxonomy" id="670"/>
    <lineage>
        <taxon>Bacteria</taxon>
        <taxon>Pseudomonadati</taxon>
        <taxon>Pseudomonadota</taxon>
        <taxon>Gammaproteobacteria</taxon>
        <taxon>Vibrionales</taxon>
        <taxon>Vibrionaceae</taxon>
        <taxon>Vibrio</taxon>
    </lineage>
</organism>
<dbReference type="Pfam" id="PF03466">
    <property type="entry name" value="LysR_substrate"/>
    <property type="match status" value="1"/>
</dbReference>
<dbReference type="PANTHER" id="PTHR30118">
    <property type="entry name" value="HTH-TYPE TRANSCRIPTIONAL REGULATOR LEUO-RELATED"/>
    <property type="match status" value="1"/>
</dbReference>
<keyword evidence="3" id="KW-0238">DNA-binding</keyword>